<proteinExistence type="predicted"/>
<dbReference type="Pfam" id="PF00561">
    <property type="entry name" value="Abhydrolase_1"/>
    <property type="match status" value="1"/>
</dbReference>
<name>A0A1G6L3J6_9BACT</name>
<dbReference type="SUPFAM" id="SSF53474">
    <property type="entry name" value="alpha/beta-Hydrolases"/>
    <property type="match status" value="1"/>
</dbReference>
<dbReference type="PANTHER" id="PTHR43798">
    <property type="entry name" value="MONOACYLGLYCEROL LIPASE"/>
    <property type="match status" value="1"/>
</dbReference>
<evidence type="ECO:0000259" key="1">
    <source>
        <dbReference type="Pfam" id="PF00561"/>
    </source>
</evidence>
<dbReference type="PANTHER" id="PTHR43798:SF33">
    <property type="entry name" value="HYDROLASE, PUTATIVE (AFU_ORTHOLOGUE AFUA_2G14860)-RELATED"/>
    <property type="match status" value="1"/>
</dbReference>
<dbReference type="Proteomes" id="UP000199322">
    <property type="component" value="Unassembled WGS sequence"/>
</dbReference>
<dbReference type="InterPro" id="IPR000073">
    <property type="entry name" value="AB_hydrolase_1"/>
</dbReference>
<evidence type="ECO:0000313" key="3">
    <source>
        <dbReference type="Proteomes" id="UP000199322"/>
    </source>
</evidence>
<protein>
    <submittedName>
        <fullName evidence="2">Pimeloyl-ACP methyl ester carboxylesterase</fullName>
    </submittedName>
</protein>
<dbReference type="GO" id="GO:0016020">
    <property type="term" value="C:membrane"/>
    <property type="evidence" value="ECO:0007669"/>
    <property type="project" value="TreeGrafter"/>
</dbReference>
<dbReference type="Gene3D" id="3.40.50.1820">
    <property type="entry name" value="alpha/beta hydrolase"/>
    <property type="match status" value="1"/>
</dbReference>
<accession>A0A1G6L3J6</accession>
<dbReference type="EMBL" id="FMYV01000003">
    <property type="protein sequence ID" value="SDC37668.1"/>
    <property type="molecule type" value="Genomic_DNA"/>
</dbReference>
<feature type="domain" description="AB hydrolase-1" evidence="1">
    <location>
        <begin position="47"/>
        <end position="299"/>
    </location>
</feature>
<dbReference type="STRING" id="28234.SAMN04488588_0990"/>
<dbReference type="PRINTS" id="PR00111">
    <property type="entry name" value="ABHYDROLASE"/>
</dbReference>
<keyword evidence="3" id="KW-1185">Reference proteome</keyword>
<organism evidence="2 3">
    <name type="scientific">Geotoga petraea</name>
    <dbReference type="NCBI Taxonomy" id="28234"/>
    <lineage>
        <taxon>Bacteria</taxon>
        <taxon>Thermotogati</taxon>
        <taxon>Thermotogota</taxon>
        <taxon>Thermotogae</taxon>
        <taxon>Petrotogales</taxon>
        <taxon>Petrotogaceae</taxon>
        <taxon>Geotoga</taxon>
    </lineage>
</organism>
<dbReference type="RefSeq" id="WP_244885737.1">
    <property type="nucleotide sequence ID" value="NZ_FMYV01000003.1"/>
</dbReference>
<dbReference type="AlphaFoldDB" id="A0A1G6L3J6"/>
<evidence type="ECO:0000313" key="2">
    <source>
        <dbReference type="EMBL" id="SDC37668.1"/>
    </source>
</evidence>
<sequence>MKKLLVVTMVLLTFLMVFSMDFPVKTIKLSNGEELGYRIKEGGDKKLLLIHGNMTSSKHWDILMEKFDKDYTIYAVDMRGFGASTYKTPVNSLKDFEEDINEFMDKMDLTNVNVAGWSTGGGVAMVLAADHPSKVKKLILIESVGTRGYPMFKIDQAGKPIPGEFLTTKEEIAVQVSPLQNAYDNKDKETLKAIWESSIYTHNKPDPEKYDEYLDDMLTQRNLTDVDYALVHFNISEEHNGIDQGNGKAKSIDCPVLVLWGENDLVVPEQMALDIKKDIGENAELVYLKNSGHSPLIDNLDQLLDNMYSFLRK</sequence>
<gene>
    <name evidence="2" type="ORF">SAMN04488588_0990</name>
</gene>
<dbReference type="InterPro" id="IPR050266">
    <property type="entry name" value="AB_hydrolase_sf"/>
</dbReference>
<reference evidence="2 3" key="1">
    <citation type="submission" date="2016-10" db="EMBL/GenBank/DDBJ databases">
        <authorList>
            <person name="de Groot N.N."/>
        </authorList>
    </citation>
    <scope>NUCLEOTIDE SEQUENCE [LARGE SCALE GENOMIC DNA]</scope>
    <source>
        <strain evidence="2 3">WG14</strain>
    </source>
</reference>
<dbReference type="InterPro" id="IPR029058">
    <property type="entry name" value="AB_hydrolase_fold"/>
</dbReference>